<dbReference type="eggNOG" id="COG1196">
    <property type="taxonomic scope" value="Bacteria"/>
</dbReference>
<feature type="coiled-coil region" evidence="1">
    <location>
        <begin position="86"/>
        <end position="162"/>
    </location>
</feature>
<evidence type="ECO:0000256" key="1">
    <source>
        <dbReference type="SAM" id="Coils"/>
    </source>
</evidence>
<keyword evidence="3" id="KW-1185">Reference proteome</keyword>
<gene>
    <name evidence="2" type="ORF">KR51_00024690</name>
</gene>
<dbReference type="EMBL" id="ASSJ01000060">
    <property type="protein sequence ID" value="ERN40964.1"/>
    <property type="molecule type" value="Genomic_DNA"/>
</dbReference>
<feature type="coiled-coil region" evidence="1">
    <location>
        <begin position="201"/>
        <end position="287"/>
    </location>
</feature>
<proteinExistence type="predicted"/>
<reference evidence="2 3" key="1">
    <citation type="submission" date="2013-05" db="EMBL/GenBank/DDBJ databases">
        <title>Draft genome sequence of Rubidibacter lacunae KORDI 51-2.</title>
        <authorList>
            <person name="Choi D.H."/>
            <person name="Noh J.H."/>
            <person name="Kwon K.-K."/>
            <person name="Lee J.-H."/>
            <person name="Ryu J.-Y."/>
        </authorList>
    </citation>
    <scope>NUCLEOTIDE SEQUENCE [LARGE SCALE GENOMIC DNA]</scope>
    <source>
        <strain evidence="2 3">KORDI 51-2</strain>
    </source>
</reference>
<dbReference type="InParanoid" id="U5DK62"/>
<keyword evidence="1" id="KW-0175">Coiled coil</keyword>
<dbReference type="STRING" id="582515.KR51_00024690"/>
<organism evidence="2 3">
    <name type="scientific">Rubidibacter lacunae KORDI 51-2</name>
    <dbReference type="NCBI Taxonomy" id="582515"/>
    <lineage>
        <taxon>Bacteria</taxon>
        <taxon>Bacillati</taxon>
        <taxon>Cyanobacteriota</taxon>
        <taxon>Cyanophyceae</taxon>
        <taxon>Oscillatoriophycideae</taxon>
        <taxon>Chroococcales</taxon>
        <taxon>Aphanothecaceae</taxon>
        <taxon>Rubidibacter</taxon>
    </lineage>
</organism>
<dbReference type="AlphaFoldDB" id="U5DK62"/>
<dbReference type="InterPro" id="IPR047813">
    <property type="entry name" value="HmpF"/>
</dbReference>
<dbReference type="NCBIfam" id="NF038350">
    <property type="entry name" value="taxis_HmpF"/>
    <property type="match status" value="2"/>
</dbReference>
<dbReference type="PATRIC" id="fig|582515.4.peg.2785"/>
<sequence>MLYIVEVKRQTKTFMGTPRTMLKLLGCQRSDQGWSAVQGDETLTLEDASMNFNEGSLLLVDLSSTRQLQGRPELAGAKLVGLLQNLSRLVEKSRGQEEEIEQWKQSLTYQAQELNRREMEMESAEMELEAARDRIESMEKDLSRIEQERADLERLRADLGSRPEFQSGALLDESQMMQLRGVVEQLSAIGGAVLEPAREAISMVEQQQQQLAQRSEQLDRERLEAQHKTNETEHQLRRLGALQQELGDLQTTLDEVRTQSRAQDRVLESKQETLKLLARQLQAQSELRDSLAYLATTSNLVKLTQALDLDALEQMPVEDLQGTVDSLQRDLEKAIPFVNDQEEELRFQCGRIEELQEQLRQAGEVERSSVQLELEEEMDRYRFLEETLVGQRRTLKIRENILEQHQHVLMRRQGYSVESDAIERIDLGPVLHQLEERRAHLEEELQRIDGTIEQLRSGAGQLQEQVRFYESQCASKRKEVQVAEAVLQQLQAAAARVWGQVNASEAMLQQQRDALQATRERLEAVVLEVGGNHYREVLGEVQRALGLLAPSEVSAS</sequence>
<dbReference type="Proteomes" id="UP000016960">
    <property type="component" value="Unassembled WGS sequence"/>
</dbReference>
<accession>U5DK62</accession>
<evidence type="ECO:0000313" key="2">
    <source>
        <dbReference type="EMBL" id="ERN40964.1"/>
    </source>
</evidence>
<feature type="coiled-coil region" evidence="1">
    <location>
        <begin position="338"/>
        <end position="387"/>
    </location>
</feature>
<protein>
    <submittedName>
        <fullName evidence="2">Uncharacterized protein</fullName>
    </submittedName>
</protein>
<name>U5DK62_9CHRO</name>
<dbReference type="RefSeq" id="WP_022607733.1">
    <property type="nucleotide sequence ID" value="NZ_ASSJ01000060.1"/>
</dbReference>
<evidence type="ECO:0000313" key="3">
    <source>
        <dbReference type="Proteomes" id="UP000016960"/>
    </source>
</evidence>
<feature type="coiled-coil region" evidence="1">
    <location>
        <begin position="431"/>
        <end position="528"/>
    </location>
</feature>
<comment type="caution">
    <text evidence="2">The sequence shown here is derived from an EMBL/GenBank/DDBJ whole genome shotgun (WGS) entry which is preliminary data.</text>
</comment>